<proteinExistence type="predicted"/>
<evidence type="ECO:0000313" key="2">
    <source>
        <dbReference type="Proteomes" id="UP000180254"/>
    </source>
</evidence>
<accession>A0A1S1V5J4</accession>
<keyword evidence="2" id="KW-1185">Reference proteome</keyword>
<protein>
    <submittedName>
        <fullName evidence="1">Uncharacterized protein</fullName>
    </submittedName>
</protein>
<dbReference type="Proteomes" id="UP000180254">
    <property type="component" value="Unassembled WGS sequence"/>
</dbReference>
<sequence>MLKVEFLKEYEFKQNAEDNDAYWERVDFTPRQKAQIANSQFGEGWTEEEIEDMPMVINADLKEMECGIFFDDEYREIEPEDILRLMKLVNIASFEK</sequence>
<dbReference type="AlphaFoldDB" id="A0A1S1V5J4"/>
<organism evidence="1 2">
    <name type="scientific">Andreesenia angusta</name>
    <dbReference type="NCBI Taxonomy" id="39480"/>
    <lineage>
        <taxon>Bacteria</taxon>
        <taxon>Bacillati</taxon>
        <taxon>Bacillota</taxon>
        <taxon>Tissierellia</taxon>
        <taxon>Tissierellales</taxon>
        <taxon>Gottschalkiaceae</taxon>
        <taxon>Andreesenia</taxon>
    </lineage>
</organism>
<reference evidence="1 2" key="1">
    <citation type="submission" date="2016-09" db="EMBL/GenBank/DDBJ databases">
        <title>Genome sequence of Eubacterium angustum.</title>
        <authorList>
            <person name="Poehlein A."/>
            <person name="Daniel R."/>
        </authorList>
    </citation>
    <scope>NUCLEOTIDE SEQUENCE [LARGE SCALE GENOMIC DNA]</scope>
    <source>
        <strain evidence="1 2">DSM 1989</strain>
    </source>
</reference>
<dbReference type="EMBL" id="MKIE01000009">
    <property type="protein sequence ID" value="OHW61670.1"/>
    <property type="molecule type" value="Genomic_DNA"/>
</dbReference>
<dbReference type="RefSeq" id="WP_071064123.1">
    <property type="nucleotide sequence ID" value="NZ_MKIE01000009.1"/>
</dbReference>
<gene>
    <name evidence="1" type="ORF">EUAN_19900</name>
</gene>
<name>A0A1S1V5J4_9FIRM</name>
<evidence type="ECO:0000313" key="1">
    <source>
        <dbReference type="EMBL" id="OHW61670.1"/>
    </source>
</evidence>
<comment type="caution">
    <text evidence="1">The sequence shown here is derived from an EMBL/GenBank/DDBJ whole genome shotgun (WGS) entry which is preliminary data.</text>
</comment>